<dbReference type="InterPro" id="IPR036518">
    <property type="entry name" value="CobE/GbiG_C_sf"/>
</dbReference>
<dbReference type="InterPro" id="IPR052553">
    <property type="entry name" value="CbiG_hydrolase"/>
</dbReference>
<gene>
    <name evidence="2" type="ordered locus">RPE_2220</name>
</gene>
<dbReference type="PANTHER" id="PTHR37477:SF1">
    <property type="entry name" value="COBALT-PRECORRIN-5A HYDROLASE"/>
    <property type="match status" value="1"/>
</dbReference>
<dbReference type="HOGENOM" id="CLU_087913_2_0_5"/>
<organism evidence="2">
    <name type="scientific">Rhodopseudomonas palustris (strain BisA53)</name>
    <dbReference type="NCBI Taxonomy" id="316055"/>
    <lineage>
        <taxon>Bacteria</taxon>
        <taxon>Pseudomonadati</taxon>
        <taxon>Pseudomonadota</taxon>
        <taxon>Alphaproteobacteria</taxon>
        <taxon>Hyphomicrobiales</taxon>
        <taxon>Nitrobacteraceae</taxon>
        <taxon>Rhodopseudomonas</taxon>
    </lineage>
</organism>
<accession>Q07PH2</accession>
<dbReference type="Pfam" id="PF01890">
    <property type="entry name" value="CbiG_C"/>
    <property type="match status" value="1"/>
</dbReference>
<name>Q07PH2_RHOP5</name>
<dbReference type="KEGG" id="rpe:RPE_2220"/>
<evidence type="ECO:0000259" key="1">
    <source>
        <dbReference type="Pfam" id="PF01890"/>
    </source>
</evidence>
<sequence length="131" mass="13366">MSRLIIGVGFRDRATAQSIEDAIATALRGAAGAEVVAIATAADKIRHPALLTAAGQRALPIVAIDPLRLRDADPQVTTRSPISLAQRGVGSVCEAAALAAAGRDAQLVVSRVVSADQHATAAAARLQEPSQ</sequence>
<dbReference type="AlphaFoldDB" id="Q07PH2"/>
<dbReference type="eggNOG" id="ENOG5033BN5">
    <property type="taxonomic scope" value="Bacteria"/>
</dbReference>
<reference evidence="2" key="1">
    <citation type="submission" date="2006-09" db="EMBL/GenBank/DDBJ databases">
        <title>Complete sequence of Rhodopseudomonas palustris BisA53.</title>
        <authorList>
            <consortium name="US DOE Joint Genome Institute"/>
            <person name="Copeland A."/>
            <person name="Lucas S."/>
            <person name="Lapidus A."/>
            <person name="Barry K."/>
            <person name="Detter J.C."/>
            <person name="Glavina del Rio T."/>
            <person name="Hammon N."/>
            <person name="Israni S."/>
            <person name="Dalin E."/>
            <person name="Tice H."/>
            <person name="Pitluck S."/>
            <person name="Chain P."/>
            <person name="Malfatti S."/>
            <person name="Shin M."/>
            <person name="Vergez L."/>
            <person name="Schmutz J."/>
            <person name="Larimer F."/>
            <person name="Land M."/>
            <person name="Hauser L."/>
            <person name="Pelletier D.A."/>
            <person name="Kyrpides N."/>
            <person name="Kim E."/>
            <person name="Harwood C.S."/>
            <person name="Oda Y."/>
            <person name="Richardson P."/>
        </authorList>
    </citation>
    <scope>NUCLEOTIDE SEQUENCE [LARGE SCALE GENOMIC DNA]</scope>
    <source>
        <strain evidence="2">BisA53</strain>
    </source>
</reference>
<feature type="domain" description="CobE/GbiG C-terminal" evidence="1">
    <location>
        <begin position="4"/>
        <end position="124"/>
    </location>
</feature>
<proteinExistence type="predicted"/>
<evidence type="ECO:0000313" key="2">
    <source>
        <dbReference type="EMBL" id="ABJ06162.1"/>
    </source>
</evidence>
<dbReference type="GO" id="GO:0009236">
    <property type="term" value="P:cobalamin biosynthetic process"/>
    <property type="evidence" value="ECO:0007669"/>
    <property type="project" value="InterPro"/>
</dbReference>
<dbReference type="OrthoDB" id="8140795at2"/>
<dbReference type="PANTHER" id="PTHR37477">
    <property type="entry name" value="COBALT-PRECORRIN-5A HYDROLASE"/>
    <property type="match status" value="1"/>
</dbReference>
<dbReference type="STRING" id="316055.RPE_2220"/>
<dbReference type="InterPro" id="IPR002750">
    <property type="entry name" value="CobE/GbiG_C"/>
</dbReference>
<dbReference type="SUPFAM" id="SSF159664">
    <property type="entry name" value="CobE/GbiG C-terminal domain-like"/>
    <property type="match status" value="1"/>
</dbReference>
<dbReference type="Gene3D" id="3.30.420.180">
    <property type="entry name" value="CobE/GbiG C-terminal domain"/>
    <property type="match status" value="1"/>
</dbReference>
<dbReference type="EMBL" id="CP000463">
    <property type="protein sequence ID" value="ABJ06162.1"/>
    <property type="molecule type" value="Genomic_DNA"/>
</dbReference>
<protein>
    <submittedName>
        <fullName evidence="2">Cobalamin biosynthesis protein G CbiG</fullName>
    </submittedName>
</protein>